<dbReference type="GO" id="GO:0022627">
    <property type="term" value="C:cytosolic small ribosomal subunit"/>
    <property type="evidence" value="ECO:0007669"/>
    <property type="project" value="TreeGrafter"/>
</dbReference>
<dbReference type="GO" id="GO:0006412">
    <property type="term" value="P:translation"/>
    <property type="evidence" value="ECO:0007669"/>
    <property type="project" value="UniProtKB-UniRule"/>
</dbReference>
<dbReference type="InterPro" id="IPR018280">
    <property type="entry name" value="Ribosomal_uS3_CS"/>
</dbReference>
<dbReference type="FunFam" id="3.30.300.20:FF:000001">
    <property type="entry name" value="30S ribosomal protein S3"/>
    <property type="match status" value="1"/>
</dbReference>
<evidence type="ECO:0000313" key="11">
    <source>
        <dbReference type="EMBL" id="OGG60924.1"/>
    </source>
</evidence>
<gene>
    <name evidence="8" type="primary">rpsC</name>
    <name evidence="11" type="ORF">A3C86_04010</name>
</gene>
<dbReference type="PROSITE" id="PS00548">
    <property type="entry name" value="RIBOSOMAL_S3"/>
    <property type="match status" value="1"/>
</dbReference>
<comment type="caution">
    <text evidence="11">The sequence shown here is derived from an EMBL/GenBank/DDBJ whole genome shotgun (WGS) entry which is preliminary data.</text>
</comment>
<sequence>MTHTVHPYAHRLGIIRDWKSRWFSKTPAQYRENVMIDSSIRRFLKKRLRGNYITSVEIERREKIVKVLLKTSRPGLVIGRGGEGSIKLAKELEQLVRKIKGVEPRTVKLDIEEVRSPESQAPVVAYMVAEGLEKRMTFRRVLKQTVEKVMANRDVQGVRIAIAGRLGGAEMSRTEEIKKGRVPLQTLRADIDFAREVAYLPYGVLGVKVWIYRGDVFTADKRRTDAEGRGINSARVGVRPKGLVSAPVDGLRNSAL</sequence>
<dbReference type="InterPro" id="IPR001351">
    <property type="entry name" value="Ribosomal_uS3_C"/>
</dbReference>
<dbReference type="EMBL" id="MFLD01000004">
    <property type="protein sequence ID" value="OGG60924.1"/>
    <property type="molecule type" value="Genomic_DNA"/>
</dbReference>
<comment type="subunit">
    <text evidence="8">Part of the 30S ribosomal subunit. Forms a tight complex with proteins S10 and S14.</text>
</comment>
<proteinExistence type="inferred from homology"/>
<dbReference type="Gene3D" id="3.30.1140.32">
    <property type="entry name" value="Ribosomal protein S3, C-terminal domain"/>
    <property type="match status" value="1"/>
</dbReference>
<evidence type="ECO:0000256" key="9">
    <source>
        <dbReference type="RuleBase" id="RU003624"/>
    </source>
</evidence>
<evidence type="ECO:0000256" key="2">
    <source>
        <dbReference type="ARBA" id="ARBA00022730"/>
    </source>
</evidence>
<dbReference type="AlphaFoldDB" id="A0A1F6DHJ5"/>
<evidence type="ECO:0000259" key="10">
    <source>
        <dbReference type="PROSITE" id="PS50823"/>
    </source>
</evidence>
<comment type="function">
    <text evidence="6 8">Binds the lower part of the 30S subunit head. Binds mRNA in the 70S ribosome, positioning it for translation.</text>
</comment>
<name>A0A1F6DHJ5_9BACT</name>
<reference evidence="11 12" key="1">
    <citation type="journal article" date="2016" name="Nat. Commun.">
        <title>Thousands of microbial genomes shed light on interconnected biogeochemical processes in an aquifer system.</title>
        <authorList>
            <person name="Anantharaman K."/>
            <person name="Brown C.T."/>
            <person name="Hug L.A."/>
            <person name="Sharon I."/>
            <person name="Castelle C.J."/>
            <person name="Probst A.J."/>
            <person name="Thomas B.C."/>
            <person name="Singh A."/>
            <person name="Wilkins M.J."/>
            <person name="Karaoz U."/>
            <person name="Brodie E.L."/>
            <person name="Williams K.H."/>
            <person name="Hubbard S.S."/>
            <person name="Banfield J.F."/>
        </authorList>
    </citation>
    <scope>NUCLEOTIDE SEQUENCE [LARGE SCALE GENOMIC DNA]</scope>
</reference>
<protein>
    <recommendedName>
        <fullName evidence="7 8">Small ribosomal subunit protein uS3</fullName>
    </recommendedName>
</protein>
<dbReference type="InterPro" id="IPR015946">
    <property type="entry name" value="KH_dom-like_a/b"/>
</dbReference>
<comment type="similarity">
    <text evidence="1 8 9">Belongs to the universal ribosomal protein uS3 family.</text>
</comment>
<dbReference type="CDD" id="cd02412">
    <property type="entry name" value="KH-II_30S_S3"/>
    <property type="match status" value="1"/>
</dbReference>
<evidence type="ECO:0000256" key="3">
    <source>
        <dbReference type="ARBA" id="ARBA00022884"/>
    </source>
</evidence>
<keyword evidence="5 8" id="KW-0687">Ribonucleoprotein</keyword>
<evidence type="ECO:0000256" key="5">
    <source>
        <dbReference type="ARBA" id="ARBA00023274"/>
    </source>
</evidence>
<dbReference type="HAMAP" id="MF_01309_B">
    <property type="entry name" value="Ribosomal_uS3_B"/>
    <property type="match status" value="1"/>
</dbReference>
<dbReference type="GO" id="GO:0003729">
    <property type="term" value="F:mRNA binding"/>
    <property type="evidence" value="ECO:0007669"/>
    <property type="project" value="UniProtKB-UniRule"/>
</dbReference>
<dbReference type="PROSITE" id="PS50823">
    <property type="entry name" value="KH_TYPE_2"/>
    <property type="match status" value="1"/>
</dbReference>
<evidence type="ECO:0000256" key="1">
    <source>
        <dbReference type="ARBA" id="ARBA00010761"/>
    </source>
</evidence>
<evidence type="ECO:0000256" key="6">
    <source>
        <dbReference type="ARBA" id="ARBA00024998"/>
    </source>
</evidence>
<dbReference type="InterPro" id="IPR009019">
    <property type="entry name" value="KH_sf_prok-type"/>
</dbReference>
<evidence type="ECO:0000256" key="8">
    <source>
        <dbReference type="HAMAP-Rule" id="MF_01309"/>
    </source>
</evidence>
<dbReference type="SUPFAM" id="SSF54814">
    <property type="entry name" value="Prokaryotic type KH domain (KH-domain type II)"/>
    <property type="match status" value="1"/>
</dbReference>
<dbReference type="InterPro" id="IPR004044">
    <property type="entry name" value="KH_dom_type_2"/>
</dbReference>
<feature type="domain" description="KH type-2" evidence="10">
    <location>
        <begin position="40"/>
        <end position="115"/>
    </location>
</feature>
<keyword evidence="2 8" id="KW-0699">rRNA-binding</keyword>
<dbReference type="GO" id="GO:0019843">
    <property type="term" value="F:rRNA binding"/>
    <property type="evidence" value="ECO:0007669"/>
    <property type="project" value="UniProtKB-UniRule"/>
</dbReference>
<dbReference type="InterPro" id="IPR005704">
    <property type="entry name" value="Ribosomal_uS3_bac-typ"/>
</dbReference>
<evidence type="ECO:0000256" key="7">
    <source>
        <dbReference type="ARBA" id="ARBA00035257"/>
    </source>
</evidence>
<organism evidence="11 12">
    <name type="scientific">Candidatus Kaiserbacteria bacterium RIFCSPHIGHO2_02_FULL_49_16</name>
    <dbReference type="NCBI Taxonomy" id="1798490"/>
    <lineage>
        <taxon>Bacteria</taxon>
        <taxon>Candidatus Kaiseribacteriota</taxon>
    </lineage>
</organism>
<keyword evidence="3 8" id="KW-0694">RNA-binding</keyword>
<dbReference type="Gene3D" id="3.30.300.20">
    <property type="match status" value="1"/>
</dbReference>
<dbReference type="InterPro" id="IPR036419">
    <property type="entry name" value="Ribosomal_S3_C_sf"/>
</dbReference>
<accession>A0A1F6DHJ5</accession>
<evidence type="ECO:0000256" key="4">
    <source>
        <dbReference type="ARBA" id="ARBA00022980"/>
    </source>
</evidence>
<evidence type="ECO:0000313" key="12">
    <source>
        <dbReference type="Proteomes" id="UP000178042"/>
    </source>
</evidence>
<dbReference type="GO" id="GO:0003735">
    <property type="term" value="F:structural constituent of ribosome"/>
    <property type="evidence" value="ECO:0007669"/>
    <property type="project" value="InterPro"/>
</dbReference>
<dbReference type="PANTHER" id="PTHR11760">
    <property type="entry name" value="30S/40S RIBOSOMAL PROTEIN S3"/>
    <property type="match status" value="1"/>
</dbReference>
<dbReference type="InterPro" id="IPR057258">
    <property type="entry name" value="Ribosomal_uS3"/>
</dbReference>
<keyword evidence="4 8" id="KW-0689">Ribosomal protein</keyword>
<dbReference type="PANTHER" id="PTHR11760:SF19">
    <property type="entry name" value="SMALL RIBOSOMAL SUBUNIT PROTEIN US3C"/>
    <property type="match status" value="1"/>
</dbReference>
<dbReference type="Pfam" id="PF07650">
    <property type="entry name" value="KH_2"/>
    <property type="match status" value="1"/>
</dbReference>
<dbReference type="Pfam" id="PF00189">
    <property type="entry name" value="Ribosomal_S3_C"/>
    <property type="match status" value="1"/>
</dbReference>
<dbReference type="Proteomes" id="UP000178042">
    <property type="component" value="Unassembled WGS sequence"/>
</dbReference>
<dbReference type="NCBIfam" id="TIGR01009">
    <property type="entry name" value="rpsC_bact"/>
    <property type="match status" value="1"/>
</dbReference>
<dbReference type="SUPFAM" id="SSF54821">
    <property type="entry name" value="Ribosomal protein S3 C-terminal domain"/>
    <property type="match status" value="1"/>
</dbReference>